<reference evidence="1" key="2">
    <citation type="journal article" date="2022" name="New Phytol.">
        <title>Evolutionary transition to the ectomycorrhizal habit in the genomes of a hyperdiverse lineage of mushroom-forming fungi.</title>
        <authorList>
            <person name="Looney B."/>
            <person name="Miyauchi S."/>
            <person name="Morin E."/>
            <person name="Drula E."/>
            <person name="Courty P.E."/>
            <person name="Kohler A."/>
            <person name="Kuo A."/>
            <person name="LaButti K."/>
            <person name="Pangilinan J."/>
            <person name="Lipzen A."/>
            <person name="Riley R."/>
            <person name="Andreopoulos W."/>
            <person name="He G."/>
            <person name="Johnson J."/>
            <person name="Nolan M."/>
            <person name="Tritt A."/>
            <person name="Barry K.W."/>
            <person name="Grigoriev I.V."/>
            <person name="Nagy L.G."/>
            <person name="Hibbett D."/>
            <person name="Henrissat B."/>
            <person name="Matheny P.B."/>
            <person name="Labbe J."/>
            <person name="Martin F.M."/>
        </authorList>
    </citation>
    <scope>NUCLEOTIDE SEQUENCE</scope>
    <source>
        <strain evidence="1">FP105234-sp</strain>
    </source>
</reference>
<dbReference type="EMBL" id="MU276180">
    <property type="protein sequence ID" value="KAI0040639.1"/>
    <property type="molecule type" value="Genomic_DNA"/>
</dbReference>
<evidence type="ECO:0000313" key="1">
    <source>
        <dbReference type="EMBL" id="KAI0040639.1"/>
    </source>
</evidence>
<proteinExistence type="predicted"/>
<dbReference type="Proteomes" id="UP000814033">
    <property type="component" value="Unassembled WGS sequence"/>
</dbReference>
<protein>
    <submittedName>
        <fullName evidence="1">Uncharacterized protein</fullName>
    </submittedName>
</protein>
<evidence type="ECO:0000313" key="2">
    <source>
        <dbReference type="Proteomes" id="UP000814033"/>
    </source>
</evidence>
<accession>A0ACB8R967</accession>
<comment type="caution">
    <text evidence="1">The sequence shown here is derived from an EMBL/GenBank/DDBJ whole genome shotgun (WGS) entry which is preliminary data.</text>
</comment>
<sequence>MRRRRNRGDAGGGRKERCESRRAHRRGVPTRSKLFTAPIDAAVAAAASAPPAQRPTWPCPTSTPSRPRWHSARTLAACPAAPSTSRRRRHPRAHRASWTTRHPARLCGRWERQQQLTVTGRAQASNIAPVPPPGRPPVSLPVQVPPQPRRTTHHTTTTSASPSSQTSWRRARRAGPHSFSPRAATAEVATRLPRSLAVVTGTQRRRRLHPRSSCPQPSPRGTRPHRRCVRRLISAGSTPPRACAV</sequence>
<organism evidence="1 2">
    <name type="scientific">Auriscalpium vulgare</name>
    <dbReference type="NCBI Taxonomy" id="40419"/>
    <lineage>
        <taxon>Eukaryota</taxon>
        <taxon>Fungi</taxon>
        <taxon>Dikarya</taxon>
        <taxon>Basidiomycota</taxon>
        <taxon>Agaricomycotina</taxon>
        <taxon>Agaricomycetes</taxon>
        <taxon>Russulales</taxon>
        <taxon>Auriscalpiaceae</taxon>
        <taxon>Auriscalpium</taxon>
    </lineage>
</organism>
<name>A0ACB8R967_9AGAM</name>
<keyword evidence="2" id="KW-1185">Reference proteome</keyword>
<reference evidence="1" key="1">
    <citation type="submission" date="2021-02" db="EMBL/GenBank/DDBJ databases">
        <authorList>
            <consortium name="DOE Joint Genome Institute"/>
            <person name="Ahrendt S."/>
            <person name="Looney B.P."/>
            <person name="Miyauchi S."/>
            <person name="Morin E."/>
            <person name="Drula E."/>
            <person name="Courty P.E."/>
            <person name="Chicoki N."/>
            <person name="Fauchery L."/>
            <person name="Kohler A."/>
            <person name="Kuo A."/>
            <person name="Labutti K."/>
            <person name="Pangilinan J."/>
            <person name="Lipzen A."/>
            <person name="Riley R."/>
            <person name="Andreopoulos W."/>
            <person name="He G."/>
            <person name="Johnson J."/>
            <person name="Barry K.W."/>
            <person name="Grigoriev I.V."/>
            <person name="Nagy L."/>
            <person name="Hibbett D."/>
            <person name="Henrissat B."/>
            <person name="Matheny P.B."/>
            <person name="Labbe J."/>
            <person name="Martin F."/>
        </authorList>
    </citation>
    <scope>NUCLEOTIDE SEQUENCE</scope>
    <source>
        <strain evidence="1">FP105234-sp</strain>
    </source>
</reference>
<gene>
    <name evidence="1" type="ORF">FA95DRAFT_851558</name>
</gene>